<dbReference type="GO" id="GO:0006952">
    <property type="term" value="P:defense response"/>
    <property type="evidence" value="ECO:0007669"/>
    <property type="project" value="InterPro"/>
</dbReference>
<evidence type="ECO:0000313" key="4">
    <source>
        <dbReference type="Proteomes" id="UP000029120"/>
    </source>
</evidence>
<organism evidence="3 4">
    <name type="scientific">Arabis alpina</name>
    <name type="common">Alpine rock-cress</name>
    <dbReference type="NCBI Taxonomy" id="50452"/>
    <lineage>
        <taxon>Eukaryota</taxon>
        <taxon>Viridiplantae</taxon>
        <taxon>Streptophyta</taxon>
        <taxon>Embryophyta</taxon>
        <taxon>Tracheophyta</taxon>
        <taxon>Spermatophyta</taxon>
        <taxon>Magnoliopsida</taxon>
        <taxon>eudicotyledons</taxon>
        <taxon>Gunneridae</taxon>
        <taxon>Pentapetalae</taxon>
        <taxon>rosids</taxon>
        <taxon>malvids</taxon>
        <taxon>Brassicales</taxon>
        <taxon>Brassicaceae</taxon>
        <taxon>Arabideae</taxon>
        <taxon>Arabis</taxon>
    </lineage>
</organism>
<evidence type="ECO:0000259" key="2">
    <source>
        <dbReference type="PROSITE" id="PS50104"/>
    </source>
</evidence>
<dbReference type="InterPro" id="IPR000157">
    <property type="entry name" value="TIR_dom"/>
</dbReference>
<dbReference type="InterPro" id="IPR044974">
    <property type="entry name" value="Disease_R_plants"/>
</dbReference>
<dbReference type="InterPro" id="IPR042197">
    <property type="entry name" value="Apaf_helical"/>
</dbReference>
<dbReference type="Gramene" id="KFK41714">
    <property type="protein sequence ID" value="KFK41714"/>
    <property type="gene ID" value="AALP_AA2G163900"/>
</dbReference>
<dbReference type="AlphaFoldDB" id="A0A087HHW2"/>
<proteinExistence type="predicted"/>
<dbReference type="Proteomes" id="UP000029120">
    <property type="component" value="Chromosome 2"/>
</dbReference>
<dbReference type="Gene3D" id="3.40.50.10140">
    <property type="entry name" value="Toll/interleukin-1 receptor homology (TIR) domain"/>
    <property type="match status" value="1"/>
</dbReference>
<dbReference type="PROSITE" id="PS50104">
    <property type="entry name" value="TIR"/>
    <property type="match status" value="1"/>
</dbReference>
<feature type="domain" description="TIR" evidence="2">
    <location>
        <begin position="27"/>
        <end position="180"/>
    </location>
</feature>
<dbReference type="Pfam" id="PF01582">
    <property type="entry name" value="TIR"/>
    <property type="match status" value="1"/>
</dbReference>
<keyword evidence="4" id="KW-1185">Reference proteome</keyword>
<name>A0A087HHW2_ARAAL</name>
<feature type="region of interest" description="Disordered" evidence="1">
    <location>
        <begin position="1"/>
        <end position="26"/>
    </location>
</feature>
<dbReference type="eggNOG" id="ENOG502QQJE">
    <property type="taxonomic scope" value="Eukaryota"/>
</dbReference>
<gene>
    <name evidence="3" type="ordered locus">AALP_Aa2g163900</name>
</gene>
<dbReference type="EMBL" id="CM002870">
    <property type="protein sequence ID" value="KFK41714.1"/>
    <property type="molecule type" value="Genomic_DNA"/>
</dbReference>
<sequence length="333" mass="38218">MASSPSSSSSDESIWRMLDPSPSSKSPKYEVFLSFRRQDTRRTFVSHLYRALDQEGIRTYRDENQQTGDGRISPEVAQAINESKIAVVVMSANYASSSWCLDILATIMESSMVTKAVFYEVDPDDWRRRTDDFRRHEERGNRWRNALERLESTNPRFSSRDWEDDSKMLDDLIRSISYENVDHRVMSLIPTELMTDIRAGSRADIQTGLKELNTEDDSVTDNNMSTELASLASEDSNGLVGMYRHKKELSICAVHFAGRLPLALEVLGTLLHGKDEESWKRTLRKLEASQDNGSRLVSNYIRAAEYLPRRPKDLEHCVRADKEEHSPSYHMLL</sequence>
<feature type="compositionally biased region" description="Low complexity" evidence="1">
    <location>
        <begin position="1"/>
        <end position="12"/>
    </location>
</feature>
<evidence type="ECO:0000313" key="3">
    <source>
        <dbReference type="EMBL" id="KFK41714.1"/>
    </source>
</evidence>
<accession>A0A087HHW2</accession>
<protein>
    <recommendedName>
        <fullName evidence="2">TIR domain-containing protein</fullName>
    </recommendedName>
</protein>
<dbReference type="PANTHER" id="PTHR11017">
    <property type="entry name" value="LEUCINE-RICH REPEAT-CONTAINING PROTEIN"/>
    <property type="match status" value="1"/>
</dbReference>
<dbReference type="OMA" id="PSYHMLL"/>
<dbReference type="GO" id="GO:0007165">
    <property type="term" value="P:signal transduction"/>
    <property type="evidence" value="ECO:0007669"/>
    <property type="project" value="InterPro"/>
</dbReference>
<dbReference type="InterPro" id="IPR035897">
    <property type="entry name" value="Toll_tir_struct_dom_sf"/>
</dbReference>
<dbReference type="Gene3D" id="1.10.8.430">
    <property type="entry name" value="Helical domain of apoptotic protease-activating factors"/>
    <property type="match status" value="1"/>
</dbReference>
<dbReference type="SUPFAM" id="SSF52200">
    <property type="entry name" value="Toll/Interleukin receptor TIR domain"/>
    <property type="match status" value="1"/>
</dbReference>
<dbReference type="SMART" id="SM00255">
    <property type="entry name" value="TIR"/>
    <property type="match status" value="1"/>
</dbReference>
<dbReference type="PANTHER" id="PTHR11017:SF564">
    <property type="entry name" value="DISEASE RESISTANCE PROTEIN (TIR-NBS CLASS)"/>
    <property type="match status" value="1"/>
</dbReference>
<evidence type="ECO:0000256" key="1">
    <source>
        <dbReference type="SAM" id="MobiDB-lite"/>
    </source>
</evidence>
<reference evidence="4" key="1">
    <citation type="journal article" date="2015" name="Nat. Plants">
        <title>Genome expansion of Arabis alpina linked with retrotransposition and reduced symmetric DNA methylation.</title>
        <authorList>
            <person name="Willing E.M."/>
            <person name="Rawat V."/>
            <person name="Mandakova T."/>
            <person name="Maumus F."/>
            <person name="James G.V."/>
            <person name="Nordstroem K.J."/>
            <person name="Becker C."/>
            <person name="Warthmann N."/>
            <person name="Chica C."/>
            <person name="Szarzynska B."/>
            <person name="Zytnicki M."/>
            <person name="Albani M.C."/>
            <person name="Kiefer C."/>
            <person name="Bergonzi S."/>
            <person name="Castaings L."/>
            <person name="Mateos J.L."/>
            <person name="Berns M.C."/>
            <person name="Bujdoso N."/>
            <person name="Piofczyk T."/>
            <person name="de Lorenzo L."/>
            <person name="Barrero-Sicilia C."/>
            <person name="Mateos I."/>
            <person name="Piednoel M."/>
            <person name="Hagmann J."/>
            <person name="Chen-Min-Tao R."/>
            <person name="Iglesias-Fernandez R."/>
            <person name="Schuster S.C."/>
            <person name="Alonso-Blanco C."/>
            <person name="Roudier F."/>
            <person name="Carbonero P."/>
            <person name="Paz-Ares J."/>
            <person name="Davis S.J."/>
            <person name="Pecinka A."/>
            <person name="Quesneville H."/>
            <person name="Colot V."/>
            <person name="Lysak M.A."/>
            <person name="Weigel D."/>
            <person name="Coupland G."/>
            <person name="Schneeberger K."/>
        </authorList>
    </citation>
    <scope>NUCLEOTIDE SEQUENCE [LARGE SCALE GENOMIC DNA]</scope>
    <source>
        <strain evidence="4">cv. Pajares</strain>
    </source>
</reference>
<dbReference type="OrthoDB" id="1099339at2759"/>